<dbReference type="Pfam" id="PF00005">
    <property type="entry name" value="ABC_tran"/>
    <property type="match status" value="2"/>
</dbReference>
<feature type="domain" description="ABC transmembrane type-1" evidence="10">
    <location>
        <begin position="691"/>
        <end position="977"/>
    </location>
</feature>
<dbReference type="Gene3D" id="1.20.1560.10">
    <property type="entry name" value="ABC transporter type 1, transmembrane domain"/>
    <property type="match status" value="1"/>
</dbReference>
<evidence type="ECO:0000313" key="12">
    <source>
        <dbReference type="Proteomes" id="UP001497600"/>
    </source>
</evidence>
<reference evidence="11 12" key="1">
    <citation type="submission" date="2024-01" db="EMBL/GenBank/DDBJ databases">
        <authorList>
            <consortium name="Genoscope - CEA"/>
            <person name="William W."/>
        </authorList>
    </citation>
    <scope>NUCLEOTIDE SEQUENCE [LARGE SCALE GENOMIC DNA]</scope>
    <source>
        <strain evidence="11 12">29B2s-10</strain>
    </source>
</reference>
<dbReference type="CDD" id="cd18578">
    <property type="entry name" value="ABC_6TM_Pgp_ABCB1_D2_like"/>
    <property type="match status" value="1"/>
</dbReference>
<evidence type="ECO:0000256" key="4">
    <source>
        <dbReference type="ARBA" id="ARBA00022840"/>
    </source>
</evidence>
<feature type="domain" description="ABC transmembrane type-1" evidence="10">
    <location>
        <begin position="52"/>
        <end position="345"/>
    </location>
</feature>
<feature type="domain" description="ABC transporter" evidence="9">
    <location>
        <begin position="389"/>
        <end position="628"/>
    </location>
</feature>
<dbReference type="CDD" id="cd03228">
    <property type="entry name" value="ABCC_MRP_Like"/>
    <property type="match status" value="1"/>
</dbReference>
<dbReference type="InterPro" id="IPR011527">
    <property type="entry name" value="ABC1_TM_dom"/>
</dbReference>
<feature type="transmembrane region" description="Helical" evidence="8">
    <location>
        <begin position="99"/>
        <end position="125"/>
    </location>
</feature>
<accession>A0ABP0EKT5</accession>
<keyword evidence="3" id="KW-0547">Nucleotide-binding</keyword>
<feature type="transmembrane region" description="Helical" evidence="8">
    <location>
        <begin position="835"/>
        <end position="856"/>
    </location>
</feature>
<evidence type="ECO:0000313" key="11">
    <source>
        <dbReference type="EMBL" id="CAK7921481.1"/>
    </source>
</evidence>
<evidence type="ECO:0000256" key="6">
    <source>
        <dbReference type="ARBA" id="ARBA00023136"/>
    </source>
</evidence>
<dbReference type="InterPro" id="IPR039421">
    <property type="entry name" value="Type_1_exporter"/>
</dbReference>
<keyword evidence="2 8" id="KW-0812">Transmembrane</keyword>
<dbReference type="PANTHER" id="PTHR43394:SF1">
    <property type="entry name" value="ATP-BINDING CASSETTE SUB-FAMILY B MEMBER 10, MITOCHONDRIAL"/>
    <property type="match status" value="1"/>
</dbReference>
<dbReference type="Proteomes" id="UP001497600">
    <property type="component" value="Chromosome H"/>
</dbReference>
<dbReference type="PANTHER" id="PTHR43394">
    <property type="entry name" value="ATP-DEPENDENT PERMEASE MDL1, MITOCHONDRIAL"/>
    <property type="match status" value="1"/>
</dbReference>
<feature type="transmembrane region" description="Helical" evidence="8">
    <location>
        <begin position="50"/>
        <end position="72"/>
    </location>
</feature>
<sequence>MTNLDFKNENEKIEIHEEEQEEEHEFKEQLNENVKVSTLFNFTDRSDMPIWIVAIFFMCISAATTPITTYLYGEMFKDLSLYYMNQYTSLSSFMKDIRFLSGMIMCVGVIKMIFNWGGIYFWMIFGERQSNRARNQLYSKILYNHQFEWFDTKQNKMGELSQINRCIEELRSGCSETLGQLSETIASILALFIIAMFQSWSLTLVILAGIPFMAISGWYFGGITHRAAQLENQVTAKCSKILNWNFVQHKQVKLFNARYHELIRFNHVVDKSARAYYKLAHAIALNTGVLRGLALMMFVQAFWFGNYMISVDKLKINQVFTCFSSCLILGGNISSITELLAIIHKAYASAQRISQFLVEGESIPIPKSKRSSFNKPNGIYPTISSMGKISFHDVNFFYASRSQQILTNVSFDIQAGEMNFIVGTSGSGKSSLAQLLFNFYKPSSGRISIDGYSVAMLNTKWLTDNITYLQQTPAIFSGTLRDNVAMGGVGYTSIEDVPSQFVEDACDFSMLASTISELSMGIDTIVSGAKLSGGQKQRIAIARAKLRDTPILILDEALSAIDVRTKNILFSSIRQWRKGKTTIVITHDYSQIRLDEYVITIDKGKIINTGYLNDYELKNRIVPEKNDSISSKEDDSNDLKEDKSTHYIKNPVILKGLEEISTERPKEIKSVIFILKYCWKSISNKPLLLSGVFVSIIAGMVSPVFSYCFSQVLSIMVSASIGMNVKSDLTKWSCIVIGIAASDGISNYLSSYILAYASENWIINLRKLTFAKLVEQDSAYYDLDSTNAAELTALIMNDTRDLRNLVSEFISLAVNLLVLVVAGTVWAIVSGWKLALVGIAFVPCVLILTGLYSMILETSENNYKSKIADCENLVHESMSNIKSILTLDLTRVFQSRFETRMGEIKSTGYVRACHTGVGFALSGLLSVLATGTILYYGMKLAGSFEYSQGRLLEVITLIMFTIGNAGNLLGKIPDIARGQRAGTYIIGLLELEQSQSEITGVEKPFRNTKELVAFNDVKFSYPTRPHDTILNKLSLKIRPGEIVALVGDSGSGKSTIASIIARLYLIEDGSVYIRGKDINEIDIEWLRNYVSLVPQSPVFFEGSVLDNLTYGLDPNTISNERLISALKMTNAYEFVTSLDNGWHTQVGEGQSSLLSGGQLQRLAISQALIRNSKLIIMDEPTSALDPENSKFIRDCISEKFMDDELTLVIISHDREIMQACSRVIMLNKGEVTEDGSFNSLYDAQGDLYRLLSQ</sequence>
<dbReference type="PROSITE" id="PS50929">
    <property type="entry name" value="ABC_TM1F"/>
    <property type="match status" value="2"/>
</dbReference>
<feature type="transmembrane region" description="Helical" evidence="8">
    <location>
        <begin position="917"/>
        <end position="938"/>
    </location>
</feature>
<dbReference type="InterPro" id="IPR003439">
    <property type="entry name" value="ABC_transporter-like_ATP-bd"/>
</dbReference>
<evidence type="ECO:0000256" key="2">
    <source>
        <dbReference type="ARBA" id="ARBA00022692"/>
    </source>
</evidence>
<feature type="transmembrane region" description="Helical" evidence="8">
    <location>
        <begin position="950"/>
        <end position="970"/>
    </location>
</feature>
<gene>
    <name evidence="11" type="primary">STE6</name>
    <name evidence="11" type="ORF">CAAN4_H14796</name>
</gene>
<keyword evidence="4" id="KW-0067">ATP-binding</keyword>
<organism evidence="11 12">
    <name type="scientific">[Candida] anglica</name>
    <dbReference type="NCBI Taxonomy" id="148631"/>
    <lineage>
        <taxon>Eukaryota</taxon>
        <taxon>Fungi</taxon>
        <taxon>Dikarya</taxon>
        <taxon>Ascomycota</taxon>
        <taxon>Saccharomycotina</taxon>
        <taxon>Pichiomycetes</taxon>
        <taxon>Debaryomycetaceae</taxon>
        <taxon>Kurtzmaniella</taxon>
    </lineage>
</organism>
<comment type="subcellular location">
    <subcellularLocation>
        <location evidence="1">Membrane</location>
        <topology evidence="1">Multi-pass membrane protein</topology>
    </subcellularLocation>
</comment>
<dbReference type="Pfam" id="PF00664">
    <property type="entry name" value="ABC_membrane"/>
    <property type="match status" value="2"/>
</dbReference>
<dbReference type="Gene3D" id="3.40.50.300">
    <property type="entry name" value="P-loop containing nucleotide triphosphate hydrolases"/>
    <property type="match status" value="2"/>
</dbReference>
<dbReference type="CDD" id="cd18577">
    <property type="entry name" value="ABC_6TM_Pgp_ABCB1_D1_like"/>
    <property type="match status" value="1"/>
</dbReference>
<dbReference type="SUPFAM" id="SSF90123">
    <property type="entry name" value="ABC transporter transmembrane region"/>
    <property type="match status" value="2"/>
</dbReference>
<keyword evidence="5 8" id="KW-1133">Transmembrane helix</keyword>
<evidence type="ECO:0000256" key="7">
    <source>
        <dbReference type="SAM" id="Coils"/>
    </source>
</evidence>
<feature type="domain" description="ABC transporter" evidence="9">
    <location>
        <begin position="1012"/>
        <end position="1253"/>
    </location>
</feature>
<keyword evidence="6 8" id="KW-0472">Membrane</keyword>
<evidence type="ECO:0000259" key="9">
    <source>
        <dbReference type="PROSITE" id="PS50893"/>
    </source>
</evidence>
<dbReference type="PROSITE" id="PS50893">
    <property type="entry name" value="ABC_TRANSPORTER_2"/>
    <property type="match status" value="2"/>
</dbReference>
<keyword evidence="12" id="KW-1185">Reference proteome</keyword>
<dbReference type="InterPro" id="IPR027417">
    <property type="entry name" value="P-loop_NTPase"/>
</dbReference>
<evidence type="ECO:0000256" key="3">
    <source>
        <dbReference type="ARBA" id="ARBA00022741"/>
    </source>
</evidence>
<evidence type="ECO:0000256" key="5">
    <source>
        <dbReference type="ARBA" id="ARBA00022989"/>
    </source>
</evidence>
<dbReference type="SUPFAM" id="SSF52540">
    <property type="entry name" value="P-loop containing nucleoside triphosphate hydrolases"/>
    <property type="match status" value="2"/>
</dbReference>
<feature type="transmembrane region" description="Helical" evidence="8">
    <location>
        <begin position="735"/>
        <end position="757"/>
    </location>
</feature>
<keyword evidence="7" id="KW-0175">Coiled coil</keyword>
<dbReference type="InterPro" id="IPR036640">
    <property type="entry name" value="ABC1_TM_sf"/>
</dbReference>
<evidence type="ECO:0000256" key="8">
    <source>
        <dbReference type="SAM" id="Phobius"/>
    </source>
</evidence>
<evidence type="ECO:0000259" key="10">
    <source>
        <dbReference type="PROSITE" id="PS50929"/>
    </source>
</evidence>
<feature type="transmembrane region" description="Helical" evidence="8">
    <location>
        <begin position="283"/>
        <end position="304"/>
    </location>
</feature>
<evidence type="ECO:0000256" key="1">
    <source>
        <dbReference type="ARBA" id="ARBA00004141"/>
    </source>
</evidence>
<dbReference type="InterPro" id="IPR017871">
    <property type="entry name" value="ABC_transporter-like_CS"/>
</dbReference>
<protein>
    <submittedName>
        <fullName evidence="11">Alpha-factor-transporting ATPase</fullName>
    </submittedName>
</protein>
<name>A0ABP0EKT5_9ASCO</name>
<feature type="transmembrane region" description="Helical" evidence="8">
    <location>
        <begin position="185"/>
        <end position="210"/>
    </location>
</feature>
<feature type="transmembrane region" description="Helical" evidence="8">
    <location>
        <begin position="316"/>
        <end position="343"/>
    </location>
</feature>
<dbReference type="PROSITE" id="PS00211">
    <property type="entry name" value="ABC_TRANSPORTER_1"/>
    <property type="match status" value="1"/>
</dbReference>
<feature type="transmembrane region" description="Helical" evidence="8">
    <location>
        <begin position="687"/>
        <end position="715"/>
    </location>
</feature>
<feature type="transmembrane region" description="Helical" evidence="8">
    <location>
        <begin position="809"/>
        <end position="829"/>
    </location>
</feature>
<feature type="coiled-coil region" evidence="7">
    <location>
        <begin position="1"/>
        <end position="33"/>
    </location>
</feature>
<dbReference type="InterPro" id="IPR003593">
    <property type="entry name" value="AAA+_ATPase"/>
</dbReference>
<dbReference type="EMBL" id="OZ004260">
    <property type="protein sequence ID" value="CAK7921481.1"/>
    <property type="molecule type" value="Genomic_DNA"/>
</dbReference>
<proteinExistence type="predicted"/>
<dbReference type="SMART" id="SM00382">
    <property type="entry name" value="AAA"/>
    <property type="match status" value="2"/>
</dbReference>